<sequence>MVVFGEGFTVEKTTISLLYDKPIKEEDVNVYGEEDNNVCAYGGDNVDVPADDNVTGPGQNENISDDKHWYAVNENTIVSGDDVMESNKNYVVSGCENVHDNKKNWDAVDKYVIVSGDVDKNAVGDKNIFRGLLTNFPSLFCAVLMSRPFWSSLVGILVWITFRHFKKGRSPKLLTR</sequence>
<organism evidence="2 3">
    <name type="scientific">Medicago truncatula</name>
    <name type="common">Barrel medic</name>
    <name type="synonym">Medicago tribuloides</name>
    <dbReference type="NCBI Taxonomy" id="3880"/>
    <lineage>
        <taxon>Eukaryota</taxon>
        <taxon>Viridiplantae</taxon>
        <taxon>Streptophyta</taxon>
        <taxon>Embryophyta</taxon>
        <taxon>Tracheophyta</taxon>
        <taxon>Spermatophyta</taxon>
        <taxon>Magnoliopsida</taxon>
        <taxon>eudicotyledons</taxon>
        <taxon>Gunneridae</taxon>
        <taxon>Pentapetalae</taxon>
        <taxon>rosids</taxon>
        <taxon>fabids</taxon>
        <taxon>Fabales</taxon>
        <taxon>Fabaceae</taxon>
        <taxon>Papilionoideae</taxon>
        <taxon>50 kb inversion clade</taxon>
        <taxon>NPAAA clade</taxon>
        <taxon>Hologalegina</taxon>
        <taxon>IRL clade</taxon>
        <taxon>Trifolieae</taxon>
        <taxon>Medicago</taxon>
    </lineage>
</organism>
<dbReference type="EMBL" id="PSQE01000004">
    <property type="protein sequence ID" value="RHN58915.1"/>
    <property type="molecule type" value="Genomic_DNA"/>
</dbReference>
<name>A0A396I5J4_MEDTR</name>
<dbReference type="Gramene" id="rna20871">
    <property type="protein sequence ID" value="RHN58915.1"/>
    <property type="gene ID" value="gene20871"/>
</dbReference>
<dbReference type="Proteomes" id="UP000265566">
    <property type="component" value="Chromosome 4"/>
</dbReference>
<keyword evidence="1" id="KW-0812">Transmembrane</keyword>
<dbReference type="AlphaFoldDB" id="A0A396I5J4"/>
<feature type="transmembrane region" description="Helical" evidence="1">
    <location>
        <begin position="136"/>
        <end position="162"/>
    </location>
</feature>
<evidence type="ECO:0000313" key="3">
    <source>
        <dbReference type="Proteomes" id="UP000265566"/>
    </source>
</evidence>
<evidence type="ECO:0000256" key="1">
    <source>
        <dbReference type="SAM" id="Phobius"/>
    </source>
</evidence>
<protein>
    <recommendedName>
        <fullName evidence="4">Transmembrane protein</fullName>
    </recommendedName>
</protein>
<keyword evidence="1" id="KW-1133">Transmembrane helix</keyword>
<evidence type="ECO:0000313" key="2">
    <source>
        <dbReference type="EMBL" id="RHN58915.1"/>
    </source>
</evidence>
<comment type="caution">
    <text evidence="2">The sequence shown here is derived from an EMBL/GenBank/DDBJ whole genome shotgun (WGS) entry which is preliminary data.</text>
</comment>
<reference evidence="3" key="1">
    <citation type="journal article" date="2018" name="Nat. Plants">
        <title>Whole-genome landscape of Medicago truncatula symbiotic genes.</title>
        <authorList>
            <person name="Pecrix Y."/>
            <person name="Staton S.E."/>
            <person name="Sallet E."/>
            <person name="Lelandais-Briere C."/>
            <person name="Moreau S."/>
            <person name="Carrere S."/>
            <person name="Blein T."/>
            <person name="Jardinaud M.F."/>
            <person name="Latrasse D."/>
            <person name="Zouine M."/>
            <person name="Zahm M."/>
            <person name="Kreplak J."/>
            <person name="Mayjonade B."/>
            <person name="Satge C."/>
            <person name="Perez M."/>
            <person name="Cauet S."/>
            <person name="Marande W."/>
            <person name="Chantry-Darmon C."/>
            <person name="Lopez-Roques C."/>
            <person name="Bouchez O."/>
            <person name="Berard A."/>
            <person name="Debelle F."/>
            <person name="Munos S."/>
            <person name="Bendahmane A."/>
            <person name="Berges H."/>
            <person name="Niebel A."/>
            <person name="Buitink J."/>
            <person name="Frugier F."/>
            <person name="Benhamed M."/>
            <person name="Crespi M."/>
            <person name="Gouzy J."/>
            <person name="Gamas P."/>
        </authorList>
    </citation>
    <scope>NUCLEOTIDE SEQUENCE [LARGE SCALE GENOMIC DNA]</scope>
    <source>
        <strain evidence="3">cv. Jemalong A17</strain>
    </source>
</reference>
<accession>A0A396I5J4</accession>
<evidence type="ECO:0008006" key="4">
    <source>
        <dbReference type="Google" id="ProtNLM"/>
    </source>
</evidence>
<proteinExistence type="predicted"/>
<gene>
    <name evidence="2" type="ORF">MtrunA17_Chr4g0007531</name>
</gene>
<keyword evidence="1" id="KW-0472">Membrane</keyword>